<dbReference type="Proteomes" id="UP000813824">
    <property type="component" value="Unassembled WGS sequence"/>
</dbReference>
<reference evidence="4" key="1">
    <citation type="journal article" date="2021" name="New Phytol.">
        <title>Evolutionary innovations through gain and loss of genes in the ectomycorrhizal Boletales.</title>
        <authorList>
            <person name="Wu G."/>
            <person name="Miyauchi S."/>
            <person name="Morin E."/>
            <person name="Kuo A."/>
            <person name="Drula E."/>
            <person name="Varga T."/>
            <person name="Kohler A."/>
            <person name="Feng B."/>
            <person name="Cao Y."/>
            <person name="Lipzen A."/>
            <person name="Daum C."/>
            <person name="Hundley H."/>
            <person name="Pangilinan J."/>
            <person name="Johnson J."/>
            <person name="Barry K."/>
            <person name="LaButti K."/>
            <person name="Ng V."/>
            <person name="Ahrendt S."/>
            <person name="Min B."/>
            <person name="Choi I.G."/>
            <person name="Park H."/>
            <person name="Plett J.M."/>
            <person name="Magnuson J."/>
            <person name="Spatafora J.W."/>
            <person name="Nagy L.G."/>
            <person name="Henrissat B."/>
            <person name="Grigoriev I.V."/>
            <person name="Yang Z.L."/>
            <person name="Xu J."/>
            <person name="Martin F.M."/>
        </authorList>
    </citation>
    <scope>NUCLEOTIDE SEQUENCE</scope>
    <source>
        <strain evidence="4">KKN 215</strain>
    </source>
</reference>
<keyword evidence="1" id="KW-0175">Coiled coil</keyword>
<dbReference type="GO" id="GO:1990072">
    <property type="term" value="C:TRAPPIII protein complex"/>
    <property type="evidence" value="ECO:0007669"/>
    <property type="project" value="TreeGrafter"/>
</dbReference>
<feature type="domain" description="TPPC8 C-terminal Ig-like" evidence="3">
    <location>
        <begin position="1253"/>
        <end position="1343"/>
    </location>
</feature>
<protein>
    <submittedName>
        <fullName evidence="4">ER-golgi trafficking TRAPP I complex 85 kDa subunit-domain-containing protein</fullName>
    </submittedName>
</protein>
<dbReference type="InterPro" id="IPR057651">
    <property type="entry name" value="Ig_TPPC8_C"/>
</dbReference>
<evidence type="ECO:0000313" key="4">
    <source>
        <dbReference type="EMBL" id="KAH8102427.1"/>
    </source>
</evidence>
<accession>A0A8K0URE6</accession>
<feature type="compositionally biased region" description="Low complexity" evidence="2">
    <location>
        <begin position="249"/>
        <end position="268"/>
    </location>
</feature>
<feature type="compositionally biased region" description="Polar residues" evidence="2">
    <location>
        <begin position="269"/>
        <end position="284"/>
    </location>
</feature>
<dbReference type="Pfam" id="PF24542">
    <property type="entry name" value="Ig_TPPC8_C"/>
    <property type="match status" value="1"/>
</dbReference>
<proteinExistence type="predicted"/>
<comment type="caution">
    <text evidence="4">The sequence shown here is derived from an EMBL/GenBank/DDBJ whole genome shotgun (WGS) entry which is preliminary data.</text>
</comment>
<evidence type="ECO:0000256" key="1">
    <source>
        <dbReference type="SAM" id="Coils"/>
    </source>
</evidence>
<feature type="coiled-coil region" evidence="1">
    <location>
        <begin position="1212"/>
        <end position="1239"/>
    </location>
</feature>
<evidence type="ECO:0000259" key="3">
    <source>
        <dbReference type="Pfam" id="PF24542"/>
    </source>
</evidence>
<dbReference type="Pfam" id="PF12739">
    <property type="entry name" value="TRAPPC-Trs85"/>
    <property type="match status" value="1"/>
</dbReference>
<keyword evidence="5" id="KW-1185">Reference proteome</keyword>
<feature type="region of interest" description="Disordered" evidence="2">
    <location>
        <begin position="246"/>
        <end position="284"/>
    </location>
</feature>
<evidence type="ECO:0000256" key="2">
    <source>
        <dbReference type="SAM" id="MobiDB-lite"/>
    </source>
</evidence>
<dbReference type="PANTHER" id="PTHR12975">
    <property type="entry name" value="TRANSPORT PROTEIN TRAPP"/>
    <property type="match status" value="1"/>
</dbReference>
<evidence type="ECO:0000313" key="5">
    <source>
        <dbReference type="Proteomes" id="UP000813824"/>
    </source>
</evidence>
<dbReference type="OrthoDB" id="203724at2759"/>
<gene>
    <name evidence="4" type="ORF">BXZ70DRAFT_780965</name>
</gene>
<organism evidence="4 5">
    <name type="scientific">Cristinia sonorae</name>
    <dbReference type="NCBI Taxonomy" id="1940300"/>
    <lineage>
        <taxon>Eukaryota</taxon>
        <taxon>Fungi</taxon>
        <taxon>Dikarya</taxon>
        <taxon>Basidiomycota</taxon>
        <taxon>Agaricomycotina</taxon>
        <taxon>Agaricomycetes</taxon>
        <taxon>Agaricomycetidae</taxon>
        <taxon>Agaricales</taxon>
        <taxon>Pleurotineae</taxon>
        <taxon>Stephanosporaceae</taxon>
        <taxon>Cristinia</taxon>
    </lineage>
</organism>
<sequence length="1380" mass="152936">MARTLPSSLSPHICILHSSDLKDVLESHALPLLPQILQSFSPLQQITTRTTALAPIPLSSFALRFSDLVEIETAIHEDEEQRAERMMDWIGNRVQPRCATWVELVQSHIAAGEGPWKDRTPWWEEVKRCVESDHVPSRAEGWNHPVAIIYAVSTAAPNPLQALQELHTRMIDFPPWVDVAFLRYSLIVHPSNSPLSESIAESLFNAVKKQYGLHTYLLPLSLPTSPPPAPVPIPFIMPRLPPIPTPDVSPMSLSQPAPAAASSKPSSSTTPRVQSSESLAGASNISPRDANTLLLCEGDIQQFGRFTREFATMSLIPWMEKAVMEWNELYSTSRRLPSRLFSSTRRLFGSGYSTPVSTPPIPGHGSNPSISSTASRGGTHGPNSSVSSLASITSAGSGSNGAYVSQQRRLAEFATILGDFKLAISVWESLRKEGKGGADILPLLLSPSPALPLLAANSVQTNHAQFHDWPALAQMRSLVNAVRWDIGIDQRELLGSILEGERWLVQAAGAAEEVPTALLLAHAAFLSSKKGATRRSALWYMRAADRLEKAGIKPLAMHFFRRAHQQYKSPRSSELSPSFWESEGRSQFSWRGFDAILPGIEHELGRLLYTTGDTAGAVQYFLGLLQEHKTVSSTPAEGLGITINGTSHEGKHGGADKVYLEDFRVALKHFKTTESERFATSELKLNLKFCQIKHTRIRLPGDALNGDSDEWNNREADWTTFRKSRGAEKLHVGGRAAVNETFWADLAIRNPLDVDVTLSALTIVLREVSSPESGKCPDFVDVEVIDDVQLGAKESRTIPIGIRSSKPSSLVLTHVRYHFLDLLPAEESLATRGRRLYDTPHQRQNKVYAPDILLRVDVEDALHRLQAGFVDNRHLLLAEGECRQMTVRVLNSGKHPIAELWMVSGSDDELWIGGDEESTVASSETENFQSSNSLSPHEPYRVTIEKFHSSKTLGPGETLDVPVIVHSTRSGENSLCILLTFRETADQAFYSTRLIRQYEVRPILGFSWSIRPHQSSSHEYIINVGVENKTLGTSIQIVQVTTMSPAWGCTPLASNVIGLLPASQHVRATFGVDRLVDLNPDVLASREFVKDKLRSVLHGTTVEVSDPPPTRLHCRHLCGSDMALSLKDPALHHFLHADRRNQVTHRLSAQNPHIPQSSHRSIFPLYPPSALDLVIFWEIPSQERKGHILLPIGNLGADHAPLSEVLDTVDNLKAKRSMYAETERERRELIEAIRSSEWNAETNPITLAVSDGMTVEHDFASRPPCHVTIKFTIRNYSLTNPARYALTLPSSPQQPFESAATLSPRFVGRSTQRGELLPSQARIISLNLSIPHPGTYTLGDWTIETEVGESETSPQWVTRHRYKQLSPSRCRVTVIDRSRS</sequence>
<dbReference type="InterPro" id="IPR024420">
    <property type="entry name" value="TRAPP_III_complex_Trs85"/>
</dbReference>
<feature type="region of interest" description="Disordered" evidence="2">
    <location>
        <begin position="352"/>
        <end position="391"/>
    </location>
</feature>
<dbReference type="PANTHER" id="PTHR12975:SF6">
    <property type="entry name" value="TRAFFICKING PROTEIN PARTICLE COMPLEX SUBUNIT 8"/>
    <property type="match status" value="1"/>
</dbReference>
<name>A0A8K0URE6_9AGAR</name>
<dbReference type="EMBL" id="JAEVFJ010000009">
    <property type="protein sequence ID" value="KAH8102427.1"/>
    <property type="molecule type" value="Genomic_DNA"/>
</dbReference>
<feature type="compositionally biased region" description="Polar residues" evidence="2">
    <location>
        <begin position="366"/>
        <end position="376"/>
    </location>
</feature>